<protein>
    <recommendedName>
        <fullName evidence="10">Tripartite ATP-independent periplasmic transporters DctQ component domain-containing protein</fullName>
    </recommendedName>
</protein>
<keyword evidence="5 9" id="KW-0812">Transmembrane</keyword>
<reference evidence="11 12" key="1">
    <citation type="journal article" date="2016" name="Nat. Commun.">
        <title>Thousands of microbial genomes shed light on interconnected biogeochemical processes in an aquifer system.</title>
        <authorList>
            <person name="Anantharaman K."/>
            <person name="Brown C.T."/>
            <person name="Hug L.A."/>
            <person name="Sharon I."/>
            <person name="Castelle C.J."/>
            <person name="Probst A.J."/>
            <person name="Thomas B.C."/>
            <person name="Singh A."/>
            <person name="Wilkins M.J."/>
            <person name="Karaoz U."/>
            <person name="Brodie E.L."/>
            <person name="Williams K.H."/>
            <person name="Hubbard S.S."/>
            <person name="Banfield J.F."/>
        </authorList>
    </citation>
    <scope>NUCLEOTIDE SEQUENCE [LARGE SCALE GENOMIC DNA]</scope>
</reference>
<dbReference type="EMBL" id="MEYH01000008">
    <property type="protein sequence ID" value="OGD17333.1"/>
    <property type="molecule type" value="Genomic_DNA"/>
</dbReference>
<evidence type="ECO:0000313" key="11">
    <source>
        <dbReference type="EMBL" id="OGD17333.1"/>
    </source>
</evidence>
<evidence type="ECO:0000256" key="9">
    <source>
        <dbReference type="SAM" id="Phobius"/>
    </source>
</evidence>
<dbReference type="InterPro" id="IPR055348">
    <property type="entry name" value="DctQ"/>
</dbReference>
<evidence type="ECO:0000256" key="6">
    <source>
        <dbReference type="ARBA" id="ARBA00022989"/>
    </source>
</evidence>
<comment type="caution">
    <text evidence="11">The sequence shown here is derived from an EMBL/GenBank/DDBJ whole genome shotgun (WGS) entry which is preliminary data.</text>
</comment>
<dbReference type="GO" id="GO:0022857">
    <property type="term" value="F:transmembrane transporter activity"/>
    <property type="evidence" value="ECO:0007669"/>
    <property type="project" value="TreeGrafter"/>
</dbReference>
<dbReference type="PANTHER" id="PTHR35011">
    <property type="entry name" value="2,3-DIKETO-L-GULONATE TRAP TRANSPORTER SMALL PERMEASE PROTEIN YIAM"/>
    <property type="match status" value="1"/>
</dbReference>
<dbReference type="InterPro" id="IPR007387">
    <property type="entry name" value="TRAP_DctQ"/>
</dbReference>
<comment type="subcellular location">
    <subcellularLocation>
        <location evidence="1">Cell inner membrane</location>
        <topology evidence="1">Multi-pass membrane protein</topology>
    </subcellularLocation>
</comment>
<evidence type="ECO:0000256" key="5">
    <source>
        <dbReference type="ARBA" id="ARBA00022692"/>
    </source>
</evidence>
<evidence type="ECO:0000256" key="8">
    <source>
        <dbReference type="ARBA" id="ARBA00038436"/>
    </source>
</evidence>
<evidence type="ECO:0000256" key="4">
    <source>
        <dbReference type="ARBA" id="ARBA00022519"/>
    </source>
</evidence>
<dbReference type="Proteomes" id="UP000177701">
    <property type="component" value="Unassembled WGS sequence"/>
</dbReference>
<feature type="transmembrane region" description="Helical" evidence="9">
    <location>
        <begin position="87"/>
        <end position="109"/>
    </location>
</feature>
<dbReference type="GO" id="GO:0015740">
    <property type="term" value="P:C4-dicarboxylate transport"/>
    <property type="evidence" value="ECO:0007669"/>
    <property type="project" value="TreeGrafter"/>
</dbReference>
<dbReference type="Pfam" id="PF04290">
    <property type="entry name" value="DctQ"/>
    <property type="match status" value="1"/>
</dbReference>
<comment type="similarity">
    <text evidence="8">Belongs to the TRAP transporter small permease family.</text>
</comment>
<dbReference type="GO" id="GO:0005886">
    <property type="term" value="C:plasma membrane"/>
    <property type="evidence" value="ECO:0007669"/>
    <property type="project" value="UniProtKB-SubCell"/>
</dbReference>
<proteinExistence type="inferred from homology"/>
<feature type="transmembrane region" description="Helical" evidence="9">
    <location>
        <begin position="45"/>
        <end position="66"/>
    </location>
</feature>
<feature type="transmembrane region" description="Helical" evidence="9">
    <location>
        <begin position="21"/>
        <end position="39"/>
    </location>
</feature>
<name>A0A1F5AFR4_9BACT</name>
<evidence type="ECO:0000313" key="12">
    <source>
        <dbReference type="Proteomes" id="UP000177701"/>
    </source>
</evidence>
<evidence type="ECO:0000256" key="1">
    <source>
        <dbReference type="ARBA" id="ARBA00004429"/>
    </source>
</evidence>
<organism evidence="11 12">
    <name type="scientific">Candidatus Sediminicultor quintus</name>
    <dbReference type="NCBI Taxonomy" id="1797291"/>
    <lineage>
        <taxon>Bacteria</taxon>
        <taxon>Pseudomonadati</taxon>
        <taxon>Atribacterota</taxon>
        <taxon>Candidatus Phoenicimicrobiia</taxon>
        <taxon>Candidatus Pheonicimicrobiales</taxon>
        <taxon>Candidatus Phoenicimicrobiaceae</taxon>
        <taxon>Candidatus Sediminicultor</taxon>
    </lineage>
</organism>
<keyword evidence="7 9" id="KW-0472">Membrane</keyword>
<feature type="transmembrane region" description="Helical" evidence="9">
    <location>
        <begin position="129"/>
        <end position="154"/>
    </location>
</feature>
<keyword evidence="2" id="KW-0813">Transport</keyword>
<feature type="domain" description="Tripartite ATP-independent periplasmic transporters DctQ component" evidence="10">
    <location>
        <begin position="26"/>
        <end position="155"/>
    </location>
</feature>
<keyword evidence="3" id="KW-1003">Cell membrane</keyword>
<evidence type="ECO:0000256" key="7">
    <source>
        <dbReference type="ARBA" id="ARBA00023136"/>
    </source>
</evidence>
<dbReference type="STRING" id="1797291.A2V47_07775"/>
<gene>
    <name evidence="11" type="ORF">A2V47_07775</name>
</gene>
<evidence type="ECO:0000259" key="10">
    <source>
        <dbReference type="Pfam" id="PF04290"/>
    </source>
</evidence>
<dbReference type="PANTHER" id="PTHR35011:SF2">
    <property type="entry name" value="2,3-DIKETO-L-GULONATE TRAP TRANSPORTER SMALL PERMEASE PROTEIN YIAM"/>
    <property type="match status" value="1"/>
</dbReference>
<keyword evidence="6 9" id="KW-1133">Transmembrane helix</keyword>
<sequence>MNKFKKAYEFIGQAENVLASFFFIVMVCIIFAAGFGRTIGYPIGWAMDTSTFLFAWAVFFSADITMRKNRHVSVEILVNRLPKKIQSYIALLNYVIIVVFLAFLIVYGIKLCFITRFRAYQGIPGFSYTWVTLSIPVGCTSLLITILLKIWNLVKSEKIQIFKMKYRNKGL</sequence>
<evidence type="ECO:0000256" key="2">
    <source>
        <dbReference type="ARBA" id="ARBA00022448"/>
    </source>
</evidence>
<dbReference type="AlphaFoldDB" id="A0A1F5AFR4"/>
<keyword evidence="4" id="KW-0997">Cell inner membrane</keyword>
<accession>A0A1F5AFR4</accession>
<evidence type="ECO:0000256" key="3">
    <source>
        <dbReference type="ARBA" id="ARBA00022475"/>
    </source>
</evidence>